<accession>A0ABY2KQ17</accession>
<dbReference type="InterPro" id="IPR036259">
    <property type="entry name" value="MFS_trans_sf"/>
</dbReference>
<keyword evidence="4" id="KW-0762">Sugar transport</keyword>
<dbReference type="PANTHER" id="PTHR23535:SF2">
    <property type="entry name" value="SUGAR EFFLUX TRANSPORTER A-RELATED"/>
    <property type="match status" value="1"/>
</dbReference>
<dbReference type="Gene3D" id="1.20.1250.20">
    <property type="entry name" value="MFS general substrate transporter like domains"/>
    <property type="match status" value="1"/>
</dbReference>
<comment type="caution">
    <text evidence="6">The sequence shown here is derived from an EMBL/GenBank/DDBJ whole genome shotgun (WGS) entry which is preliminary data.</text>
</comment>
<evidence type="ECO:0000256" key="3">
    <source>
        <dbReference type="ARBA" id="ARBA00022475"/>
    </source>
</evidence>
<evidence type="ECO:0000313" key="7">
    <source>
        <dbReference type="Proteomes" id="UP000297741"/>
    </source>
</evidence>
<evidence type="ECO:0000313" key="6">
    <source>
        <dbReference type="EMBL" id="TGD44776.1"/>
    </source>
</evidence>
<feature type="transmembrane region" description="Helical" evidence="5">
    <location>
        <begin position="376"/>
        <end position="393"/>
    </location>
</feature>
<evidence type="ECO:0000256" key="4">
    <source>
        <dbReference type="ARBA" id="ARBA00022597"/>
    </source>
</evidence>
<feature type="transmembrane region" description="Helical" evidence="5">
    <location>
        <begin position="147"/>
        <end position="166"/>
    </location>
</feature>
<gene>
    <name evidence="6" type="ORF">EEB11_04205</name>
</gene>
<dbReference type="Proteomes" id="UP000297741">
    <property type="component" value="Unassembled WGS sequence"/>
</dbReference>
<name>A0ABY2KQ17_9RHOB</name>
<feature type="transmembrane region" description="Helical" evidence="5">
    <location>
        <begin position="105"/>
        <end position="126"/>
    </location>
</feature>
<feature type="transmembrane region" description="Helical" evidence="5">
    <location>
        <begin position="311"/>
        <end position="332"/>
    </location>
</feature>
<feature type="transmembrane region" description="Helical" evidence="5">
    <location>
        <begin position="12"/>
        <end position="32"/>
    </location>
</feature>
<keyword evidence="5" id="KW-0812">Transmembrane</keyword>
<evidence type="ECO:0008006" key="8">
    <source>
        <dbReference type="Google" id="ProtNLM"/>
    </source>
</evidence>
<feature type="transmembrane region" description="Helical" evidence="5">
    <location>
        <begin position="225"/>
        <end position="246"/>
    </location>
</feature>
<protein>
    <recommendedName>
        <fullName evidence="8">MFS transporter</fullName>
    </recommendedName>
</protein>
<dbReference type="EMBL" id="RPEM01000002">
    <property type="protein sequence ID" value="TGD44776.1"/>
    <property type="molecule type" value="Genomic_DNA"/>
</dbReference>
<dbReference type="SUPFAM" id="SSF103473">
    <property type="entry name" value="MFS general substrate transporter"/>
    <property type="match status" value="1"/>
</dbReference>
<keyword evidence="2" id="KW-0813">Transport</keyword>
<evidence type="ECO:0000256" key="5">
    <source>
        <dbReference type="SAM" id="Phobius"/>
    </source>
</evidence>
<evidence type="ECO:0000256" key="2">
    <source>
        <dbReference type="ARBA" id="ARBA00022448"/>
    </source>
</evidence>
<feature type="transmembrane region" description="Helical" evidence="5">
    <location>
        <begin position="353"/>
        <end position="370"/>
    </location>
</feature>
<sequence>MVTALHTVFATPVFRMLAGVIGLMGLINASLYPYQSLIGIEVLGLPEAAFALVLVLASVVAVVTSVLLGILSDQKANRRRLAMITALIGALGAALMVFAPGPVSFVLTNGILLPVASSIFGQAFALNRLASQGFPDQREGIQATVRAAMSVTFLLMLVFWTFAFGWGADVMLTYATGGLASLALLALIWGYWPRDGQTGWADQPSGLRLGAALAQLARPEVALRLLCLGAVTSSGVLYMILAALVFSETPGRTAADTALYVGLVAGWEVPFMLLLPRYLAHVPRPTLIFWGTVLYVSHLIALPFLAESAWIWAMTLPAGLGGVAMLILPISYYQDLMVGRPGTAASMLALQKLVADVIAALAFSAGLAIGGYALTAALGGGIAILGALGLWLADRGRINPALA</sequence>
<keyword evidence="5" id="KW-1133">Transmembrane helix</keyword>
<keyword evidence="3" id="KW-1003">Cell membrane</keyword>
<dbReference type="PANTHER" id="PTHR23535">
    <property type="entry name" value="SUGAR EFFLUX TRANSPORTER A-RELATED"/>
    <property type="match status" value="1"/>
</dbReference>
<keyword evidence="7" id="KW-1185">Reference proteome</keyword>
<keyword evidence="5" id="KW-0472">Membrane</keyword>
<feature type="transmembrane region" description="Helical" evidence="5">
    <location>
        <begin position="81"/>
        <end position="99"/>
    </location>
</feature>
<reference evidence="6 7" key="1">
    <citation type="submission" date="2018-11" db="EMBL/GenBank/DDBJ databases">
        <title>Tabrizicola sp. isolated from sediment of alpine lake.</title>
        <authorList>
            <person name="Liu Z."/>
        </authorList>
    </citation>
    <scope>NUCLEOTIDE SEQUENCE [LARGE SCALE GENOMIC DNA]</scope>
    <source>
        <strain evidence="6 7">DRYC-M-16</strain>
    </source>
</reference>
<comment type="subcellular location">
    <subcellularLocation>
        <location evidence="1">Cell membrane</location>
        <topology evidence="1">Multi-pass membrane protein</topology>
    </subcellularLocation>
</comment>
<evidence type="ECO:0000256" key="1">
    <source>
        <dbReference type="ARBA" id="ARBA00004651"/>
    </source>
</evidence>
<feature type="transmembrane region" description="Helical" evidence="5">
    <location>
        <begin position="287"/>
        <end position="305"/>
    </location>
</feature>
<organism evidence="6 7">
    <name type="scientific">Pseudotabrizicola sediminis</name>
    <dbReference type="NCBI Taxonomy" id="2486418"/>
    <lineage>
        <taxon>Bacteria</taxon>
        <taxon>Pseudomonadati</taxon>
        <taxon>Pseudomonadota</taxon>
        <taxon>Alphaproteobacteria</taxon>
        <taxon>Rhodobacterales</taxon>
        <taxon>Paracoccaceae</taxon>
        <taxon>Pseudotabrizicola</taxon>
    </lineage>
</organism>
<feature type="transmembrane region" description="Helical" evidence="5">
    <location>
        <begin position="48"/>
        <end position="69"/>
    </location>
</feature>
<feature type="transmembrane region" description="Helical" evidence="5">
    <location>
        <begin position="258"/>
        <end position="275"/>
    </location>
</feature>
<feature type="transmembrane region" description="Helical" evidence="5">
    <location>
        <begin position="172"/>
        <end position="192"/>
    </location>
</feature>
<proteinExistence type="predicted"/>